<keyword evidence="8" id="KW-1185">Reference proteome</keyword>
<feature type="transmembrane region" description="Helical" evidence="6">
    <location>
        <begin position="467"/>
        <end position="486"/>
    </location>
</feature>
<sequence>MKDGTLLNNKPALSFWQIWNMCFGFLGLQFGFALQNANVSRIFQTLGADVNDIPALWIAAPLTGLIVQPIIGHFSDRTWNRLGRRRPYFLVGAVLASLALLWMPNAPVLWMAAGLLWILDASINVSMEPFRAFVGDQLPTQQRPGGYAMQSFFIGVGAVVASALPWILAQFGVANVAANSGIPDTVKYAFYAGGAVLLGAVLWTILRTREYPPAQLKSFTDNVAAQPAVDASRAWRMGLVLLVVGALVLFAIGHFALEKEVYVLAGGLIVFGLLFVWLSFARAQGMLREVMADLYGMPTSMRRLAWVQLFSWFALFAMWIYTTSGVTETIYGTTDVGSALYNEGANWVGVLFAAYNGFAALAAVVIPLMVRRWGLRISHLVNLCLGGAGLLSFLYIRDPRWLLASMVGVGFAWASILSLPYALLSDNLPAAKMGVYMGIFNFFIVIPQLLAASVLGLLLRLCFHNQPIWALALGGVCLLVAGLFTLRVREPAYAPPAALAAGTPT</sequence>
<feature type="transmembrane region" description="Helical" evidence="6">
    <location>
        <begin position="347"/>
        <end position="370"/>
    </location>
</feature>
<dbReference type="PANTHER" id="PTHR19432:SF35">
    <property type="entry name" value="SOLUTE CARRIER FAMILY 45 MEMBER 3 ISOFORM X1"/>
    <property type="match status" value="1"/>
</dbReference>
<evidence type="ECO:0000256" key="5">
    <source>
        <dbReference type="ARBA" id="ARBA00023136"/>
    </source>
</evidence>
<feature type="transmembrane region" description="Helical" evidence="6">
    <location>
        <begin position="263"/>
        <end position="283"/>
    </location>
</feature>
<feature type="transmembrane region" description="Helical" evidence="6">
    <location>
        <begin position="435"/>
        <end position="461"/>
    </location>
</feature>
<evidence type="ECO:0000256" key="3">
    <source>
        <dbReference type="ARBA" id="ARBA00022692"/>
    </source>
</evidence>
<name>A0ABW0JLD0_9GAMM</name>
<feature type="transmembrane region" description="Helical" evidence="6">
    <location>
        <begin position="304"/>
        <end position="321"/>
    </location>
</feature>
<accession>A0ABW0JLD0</accession>
<keyword evidence="2" id="KW-0813">Transport</keyword>
<evidence type="ECO:0000313" key="8">
    <source>
        <dbReference type="Proteomes" id="UP001596013"/>
    </source>
</evidence>
<feature type="transmembrane region" description="Helical" evidence="6">
    <location>
        <begin position="147"/>
        <end position="168"/>
    </location>
</feature>
<feature type="transmembrane region" description="Helical" evidence="6">
    <location>
        <begin position="12"/>
        <end position="34"/>
    </location>
</feature>
<comment type="caution">
    <text evidence="7">The sequence shown here is derived from an EMBL/GenBank/DDBJ whole genome shotgun (WGS) entry which is preliminary data.</text>
</comment>
<feature type="transmembrane region" description="Helical" evidence="6">
    <location>
        <begin position="87"/>
        <end position="103"/>
    </location>
</feature>
<keyword evidence="3 6" id="KW-0812">Transmembrane</keyword>
<evidence type="ECO:0000256" key="4">
    <source>
        <dbReference type="ARBA" id="ARBA00022989"/>
    </source>
</evidence>
<dbReference type="SUPFAM" id="SSF103473">
    <property type="entry name" value="MFS general substrate transporter"/>
    <property type="match status" value="1"/>
</dbReference>
<dbReference type="Proteomes" id="UP001596013">
    <property type="component" value="Unassembled WGS sequence"/>
</dbReference>
<dbReference type="InterPro" id="IPR011701">
    <property type="entry name" value="MFS"/>
</dbReference>
<gene>
    <name evidence="7" type="ORF">ACFPME_09870</name>
</gene>
<organism evidence="7 8">
    <name type="scientific">Rhodanobacter umsongensis</name>
    <dbReference type="NCBI Taxonomy" id="633153"/>
    <lineage>
        <taxon>Bacteria</taxon>
        <taxon>Pseudomonadati</taxon>
        <taxon>Pseudomonadota</taxon>
        <taxon>Gammaproteobacteria</taxon>
        <taxon>Lysobacterales</taxon>
        <taxon>Rhodanobacteraceae</taxon>
        <taxon>Rhodanobacter</taxon>
    </lineage>
</organism>
<protein>
    <submittedName>
        <fullName evidence="7">MFS transporter</fullName>
    </submittedName>
</protein>
<feature type="transmembrane region" description="Helical" evidence="6">
    <location>
        <begin position="402"/>
        <end position="423"/>
    </location>
</feature>
<dbReference type="Pfam" id="PF07690">
    <property type="entry name" value="MFS_1"/>
    <property type="match status" value="1"/>
</dbReference>
<feature type="transmembrane region" description="Helical" evidence="6">
    <location>
        <begin position="377"/>
        <end position="396"/>
    </location>
</feature>
<dbReference type="Gene3D" id="1.20.1250.20">
    <property type="entry name" value="MFS general substrate transporter like domains"/>
    <property type="match status" value="2"/>
</dbReference>
<evidence type="ECO:0000313" key="7">
    <source>
        <dbReference type="EMBL" id="MFC5436862.1"/>
    </source>
</evidence>
<evidence type="ECO:0000256" key="6">
    <source>
        <dbReference type="SAM" id="Phobius"/>
    </source>
</evidence>
<feature type="transmembrane region" description="Helical" evidence="6">
    <location>
        <begin position="188"/>
        <end position="206"/>
    </location>
</feature>
<reference evidence="8" key="1">
    <citation type="journal article" date="2019" name="Int. J. Syst. Evol. Microbiol.">
        <title>The Global Catalogue of Microorganisms (GCM) 10K type strain sequencing project: providing services to taxonomists for standard genome sequencing and annotation.</title>
        <authorList>
            <consortium name="The Broad Institute Genomics Platform"/>
            <consortium name="The Broad Institute Genome Sequencing Center for Infectious Disease"/>
            <person name="Wu L."/>
            <person name="Ma J."/>
        </authorList>
    </citation>
    <scope>NUCLEOTIDE SEQUENCE [LARGE SCALE GENOMIC DNA]</scope>
    <source>
        <strain evidence="8">JCM 17130</strain>
    </source>
</reference>
<keyword evidence="5 6" id="KW-0472">Membrane</keyword>
<evidence type="ECO:0000256" key="2">
    <source>
        <dbReference type="ARBA" id="ARBA00022448"/>
    </source>
</evidence>
<dbReference type="RefSeq" id="WP_377304698.1">
    <property type="nucleotide sequence ID" value="NZ_JBHSMK010000005.1"/>
</dbReference>
<keyword evidence="4 6" id="KW-1133">Transmembrane helix</keyword>
<comment type="subcellular location">
    <subcellularLocation>
        <location evidence="1">Membrane</location>
        <topology evidence="1">Multi-pass membrane protein</topology>
    </subcellularLocation>
</comment>
<proteinExistence type="predicted"/>
<dbReference type="InterPro" id="IPR036259">
    <property type="entry name" value="MFS_trans_sf"/>
</dbReference>
<feature type="transmembrane region" description="Helical" evidence="6">
    <location>
        <begin position="109"/>
        <end position="127"/>
    </location>
</feature>
<dbReference type="PANTHER" id="PTHR19432">
    <property type="entry name" value="SUGAR TRANSPORTER"/>
    <property type="match status" value="1"/>
</dbReference>
<evidence type="ECO:0000256" key="1">
    <source>
        <dbReference type="ARBA" id="ARBA00004141"/>
    </source>
</evidence>
<feature type="transmembrane region" description="Helical" evidence="6">
    <location>
        <begin position="54"/>
        <end position="75"/>
    </location>
</feature>
<dbReference type="EMBL" id="JBHSMK010000005">
    <property type="protein sequence ID" value="MFC5436862.1"/>
    <property type="molecule type" value="Genomic_DNA"/>
</dbReference>
<feature type="transmembrane region" description="Helical" evidence="6">
    <location>
        <begin position="239"/>
        <end position="257"/>
    </location>
</feature>